<evidence type="ECO:0000313" key="2">
    <source>
        <dbReference type="EMBL" id="EFP01896.1"/>
    </source>
</evidence>
<keyword evidence="3" id="KW-1185">Reference proteome</keyword>
<evidence type="ECO:0000313" key="3">
    <source>
        <dbReference type="Proteomes" id="UP000008281"/>
    </source>
</evidence>
<dbReference type="FunCoup" id="E3NK66">
    <property type="interactions" value="1223"/>
</dbReference>
<dbReference type="InParanoid" id="E3NK66"/>
<organism evidence="3">
    <name type="scientific">Caenorhabditis remanei</name>
    <name type="common">Caenorhabditis vulgaris</name>
    <dbReference type="NCBI Taxonomy" id="31234"/>
    <lineage>
        <taxon>Eukaryota</taxon>
        <taxon>Metazoa</taxon>
        <taxon>Ecdysozoa</taxon>
        <taxon>Nematoda</taxon>
        <taxon>Chromadorea</taxon>
        <taxon>Rhabditida</taxon>
        <taxon>Rhabditina</taxon>
        <taxon>Rhabditomorpha</taxon>
        <taxon>Rhabditoidea</taxon>
        <taxon>Rhabditidae</taxon>
        <taxon>Peloderinae</taxon>
        <taxon>Caenorhabditis</taxon>
    </lineage>
</organism>
<sequence length="222" mass="26183">MGSPELILQETSDLKSLSTSEHSPGSPINNLDNVDVLTAPIAPPNPEVVKGKSTPVEINIDEFYPPTQKFLVFRHTSCRYYWIEIGLSCYERRTCCNCKTPNIPALKTFPDFSEARSFLHYLIQTDFLQKMQSIQYRYVYDQLERKKQIEFQQKIPFYTSIQDANYDVWPGRDGTFYKEWLFWSQNLPIPEVMGFNSYLNMMKGMVMEENPENWFFWYNINT</sequence>
<proteinExistence type="predicted"/>
<dbReference type="HOGENOM" id="CLU_1246392_0_0_1"/>
<accession>E3NK66</accession>
<evidence type="ECO:0000256" key="1">
    <source>
        <dbReference type="SAM" id="MobiDB-lite"/>
    </source>
</evidence>
<dbReference type="Proteomes" id="UP000008281">
    <property type="component" value="Unassembled WGS sequence"/>
</dbReference>
<gene>
    <name evidence="2" type="ORF">CRE_12374</name>
</gene>
<dbReference type="CTD" id="9797987"/>
<reference evidence="2" key="1">
    <citation type="submission" date="2007-07" db="EMBL/GenBank/DDBJ databases">
        <title>PCAP assembly of the Caenorhabditis remanei genome.</title>
        <authorList>
            <consortium name="The Caenorhabditis remanei Sequencing Consortium"/>
            <person name="Wilson R.K."/>
        </authorList>
    </citation>
    <scope>NUCLEOTIDE SEQUENCE [LARGE SCALE GENOMIC DNA]</scope>
    <source>
        <strain evidence="2">PB4641</strain>
    </source>
</reference>
<protein>
    <submittedName>
        <fullName evidence="2">Uncharacterized protein</fullName>
    </submittedName>
</protein>
<dbReference type="RefSeq" id="XP_003091205.2">
    <property type="nucleotide sequence ID" value="XM_003091157.2"/>
</dbReference>
<dbReference type="OrthoDB" id="5901544at2759"/>
<dbReference type="AlphaFoldDB" id="E3NK66"/>
<feature type="region of interest" description="Disordered" evidence="1">
    <location>
        <begin position="12"/>
        <end position="31"/>
    </location>
</feature>
<dbReference type="EMBL" id="DS268783">
    <property type="protein sequence ID" value="EFP01896.1"/>
    <property type="molecule type" value="Genomic_DNA"/>
</dbReference>
<dbReference type="eggNOG" id="ENOG502TIXD">
    <property type="taxonomic scope" value="Eukaryota"/>
</dbReference>
<dbReference type="GeneID" id="9797987"/>
<dbReference type="OMA" id="YERRTCC"/>
<dbReference type="KEGG" id="crq:GCK72_020595"/>
<name>E3NK66_CAERE</name>